<keyword evidence="2" id="KW-1185">Reference proteome</keyword>
<sequence>YISVHPLSNIGEWNNFSPAYLNKLWNVLLHRPNPTKSEYTIPSSTWTIPINDVNDYEEGNINVDQGDKSKSQKEIINNPLVVISIPSMVDVEFLLTKGWVLKDNQKLDNRDSGNKLLKYVEAGDIEAEDISKTSTIQNWLNTYACAFKQRATIESND</sequence>
<dbReference type="EMBL" id="CAJVQB010085715">
    <property type="protein sequence ID" value="CAG8846978.1"/>
    <property type="molecule type" value="Genomic_DNA"/>
</dbReference>
<accession>A0ABN7X506</accession>
<evidence type="ECO:0000313" key="2">
    <source>
        <dbReference type="Proteomes" id="UP000789901"/>
    </source>
</evidence>
<comment type="caution">
    <text evidence="1">The sequence shown here is derived from an EMBL/GenBank/DDBJ whole genome shotgun (WGS) entry which is preliminary data.</text>
</comment>
<organism evidence="1 2">
    <name type="scientific">Gigaspora margarita</name>
    <dbReference type="NCBI Taxonomy" id="4874"/>
    <lineage>
        <taxon>Eukaryota</taxon>
        <taxon>Fungi</taxon>
        <taxon>Fungi incertae sedis</taxon>
        <taxon>Mucoromycota</taxon>
        <taxon>Glomeromycotina</taxon>
        <taxon>Glomeromycetes</taxon>
        <taxon>Diversisporales</taxon>
        <taxon>Gigasporaceae</taxon>
        <taxon>Gigaspora</taxon>
    </lineage>
</organism>
<protein>
    <submittedName>
        <fullName evidence="1">2504_t:CDS:1</fullName>
    </submittedName>
</protein>
<reference evidence="1 2" key="1">
    <citation type="submission" date="2021-06" db="EMBL/GenBank/DDBJ databases">
        <authorList>
            <person name="Kallberg Y."/>
            <person name="Tangrot J."/>
            <person name="Rosling A."/>
        </authorList>
    </citation>
    <scope>NUCLEOTIDE SEQUENCE [LARGE SCALE GENOMIC DNA]</scope>
    <source>
        <strain evidence="1 2">120-4 pot B 10/14</strain>
    </source>
</reference>
<evidence type="ECO:0000313" key="1">
    <source>
        <dbReference type="EMBL" id="CAG8846978.1"/>
    </source>
</evidence>
<feature type="non-terminal residue" evidence="1">
    <location>
        <position position="157"/>
    </location>
</feature>
<feature type="non-terminal residue" evidence="1">
    <location>
        <position position="1"/>
    </location>
</feature>
<name>A0ABN7X506_GIGMA</name>
<gene>
    <name evidence="1" type="ORF">GMARGA_LOCUS38432</name>
</gene>
<proteinExistence type="predicted"/>
<dbReference type="Proteomes" id="UP000789901">
    <property type="component" value="Unassembled WGS sequence"/>
</dbReference>